<feature type="transmembrane region" description="Helical" evidence="1">
    <location>
        <begin position="66"/>
        <end position="87"/>
    </location>
</feature>
<comment type="caution">
    <text evidence="2">The sequence shown here is derived from an EMBL/GenBank/DDBJ whole genome shotgun (WGS) entry which is preliminary data.</text>
</comment>
<accession>A0A1J5TMU5</accession>
<protein>
    <recommendedName>
        <fullName evidence="4">Lysine transporter LysE</fullName>
    </recommendedName>
</protein>
<dbReference type="AlphaFoldDB" id="A0A1J5TMU5"/>
<gene>
    <name evidence="2" type="ORF">BEU02_01540</name>
</gene>
<feature type="transmembrane region" description="Helical" evidence="1">
    <location>
        <begin position="134"/>
        <end position="152"/>
    </location>
</feature>
<feature type="transmembrane region" description="Helical" evidence="1">
    <location>
        <begin position="99"/>
        <end position="122"/>
    </location>
</feature>
<keyword evidence="1" id="KW-1133">Transmembrane helix</keyword>
<keyword evidence="1" id="KW-0472">Membrane</keyword>
<reference evidence="2 3" key="1">
    <citation type="submission" date="2016-08" db="EMBL/GenBank/DDBJ databases">
        <title>New Insights into Marine Group III Euryarchaeota, from dark to light.</title>
        <authorList>
            <person name="Haro-Moreno J.M."/>
            <person name="Rodriguez-Valera F."/>
            <person name="Lopez-Garcia P."/>
            <person name="Moreira D."/>
            <person name="Martin-Cuadrado A.B."/>
        </authorList>
    </citation>
    <scope>NUCLEOTIDE SEQUENCE [LARGE SCALE GENOMIC DNA]</scope>
    <source>
        <strain evidence="2">CG-Epi5</strain>
    </source>
</reference>
<dbReference type="EMBL" id="MIYW01000010">
    <property type="protein sequence ID" value="OIR22282.1"/>
    <property type="molecule type" value="Genomic_DNA"/>
</dbReference>
<evidence type="ECO:0000313" key="3">
    <source>
        <dbReference type="Proteomes" id="UP000183686"/>
    </source>
</evidence>
<proteinExistence type="predicted"/>
<organism evidence="2 3">
    <name type="scientific">Marine Group III euryarchaeote CG-Epi5</name>
    <dbReference type="NCBI Taxonomy" id="1888999"/>
    <lineage>
        <taxon>Archaea</taxon>
        <taxon>Methanobacteriati</taxon>
        <taxon>Thermoplasmatota</taxon>
        <taxon>Thermoplasmata</taxon>
        <taxon>Candidatus Thermoprofundales</taxon>
    </lineage>
</organism>
<keyword evidence="1" id="KW-0812">Transmembrane</keyword>
<evidence type="ECO:0000256" key="1">
    <source>
        <dbReference type="SAM" id="Phobius"/>
    </source>
</evidence>
<dbReference type="Proteomes" id="UP000183686">
    <property type="component" value="Unassembled WGS sequence"/>
</dbReference>
<evidence type="ECO:0008006" key="4">
    <source>
        <dbReference type="Google" id="ProtNLM"/>
    </source>
</evidence>
<evidence type="ECO:0000313" key="2">
    <source>
        <dbReference type="EMBL" id="OIR22282.1"/>
    </source>
</evidence>
<sequence>MVIGWFLLGVVVGFGALFIEKNSTLLTVLTYIGVLYMIYLSYKITFSLESEDSNISSEKLGANTGIILQIVNGKAFIHLLILMTVFGSAFGTDLMGKTIIALLNVFIKLMGWITWALFGSALKIKFNDAKSGLLINRAFGFSLFCVAIWIAIPR</sequence>
<name>A0A1J5TMU5_9ARCH</name>
<feature type="transmembrane region" description="Helical" evidence="1">
    <location>
        <begin position="25"/>
        <end position="45"/>
    </location>
</feature>